<gene>
    <name evidence="1" type="ORF">pEaSNUABM30_00045</name>
</gene>
<dbReference type="Proteomes" id="UP000827754">
    <property type="component" value="Segment"/>
</dbReference>
<keyword evidence="2" id="KW-1185">Reference proteome</keyword>
<reference evidence="1 2" key="1">
    <citation type="submission" date="2021-06" db="EMBL/GenBank/DDBJ databases">
        <title>Complete genome sequence of Erwinia phage pEa_SNUABM_30.</title>
        <authorList>
            <person name="Kim S.G."/>
            <person name="Park S.C."/>
        </authorList>
    </citation>
    <scope>NUCLEOTIDE SEQUENCE [LARGE SCALE GENOMIC DNA]</scope>
</reference>
<dbReference type="EMBL" id="MZ443778">
    <property type="protein sequence ID" value="UAW53163.1"/>
    <property type="molecule type" value="Genomic_DNA"/>
</dbReference>
<evidence type="ECO:0000313" key="1">
    <source>
        <dbReference type="EMBL" id="UAW53163.1"/>
    </source>
</evidence>
<name>A0AAE9BST4_9CAUD</name>
<organism evidence="1 2">
    <name type="scientific">Erwinia phage pEa_SNUABM_30</name>
    <dbReference type="NCBI Taxonomy" id="2869553"/>
    <lineage>
        <taxon>Viruses</taxon>
        <taxon>Duplodnaviria</taxon>
        <taxon>Heunggongvirae</taxon>
        <taxon>Uroviricota</taxon>
        <taxon>Caudoviricetes</taxon>
        <taxon>Alexandravirus</taxon>
        <taxon>Alexandravirus SNUABM30</taxon>
    </lineage>
</organism>
<proteinExistence type="predicted"/>
<evidence type="ECO:0000313" key="2">
    <source>
        <dbReference type="Proteomes" id="UP000827754"/>
    </source>
</evidence>
<sequence>MRLLKYIPSAGITHTPPAGGEYVRDMVIDFGDHPKPDVGHHDELCLFDLRLTNVDVYHEQDSVHICLPDMSHIYANFDMEICRSQEYQFWMGDNAHAPSADAIVHAHIVKGHLPNLHKDFDAFVEWLFDRMREIPRLNIDHMVLKGKGQMYDANTKNSYDLWGMFRYWLMLGRNLTIGYSLDNQITLNDTHISEKGVRWWLIEHNKQLMEVARENDLLAAFITFGSDSPGSEDEYAYTFVGKDGNFMRSHVDVSEFMHLAVHGHFPELVCDSSGKNFNVTFNFAQYFPEEYHAYQNYRGGDYHRALSRFV</sequence>
<protein>
    <submittedName>
        <fullName evidence="1">Uncharacterized protein</fullName>
    </submittedName>
</protein>
<accession>A0AAE9BST4</accession>